<dbReference type="Pfam" id="PF08534">
    <property type="entry name" value="Redoxin"/>
    <property type="match status" value="1"/>
</dbReference>
<gene>
    <name evidence="9" type="ORF">INT45_000172</name>
</gene>
<sequence>MSIKVGDTIPDGTLQYVPYDPNESLEACPRPLPYKIHEKLKGKKAIIFAIPEEKKIKLMQQYPKKGPFTPACSEVHVPGYIQHAHSLHSKGVSEIICLSVIDGFVMNAFGKVSGSKDKVIMAGDGSAAFSTALGLTQDLTKGGMGIRSKRFAILIDDLKVTYVGVEEARGVTVSGAEAVLAKL</sequence>
<dbReference type="EMBL" id="JAEPRB010000048">
    <property type="protein sequence ID" value="KAG2224157.1"/>
    <property type="molecule type" value="Genomic_DNA"/>
</dbReference>
<dbReference type="PANTHER" id="PTHR10430">
    <property type="entry name" value="PEROXIREDOXIN"/>
    <property type="match status" value="1"/>
</dbReference>
<evidence type="ECO:0000256" key="5">
    <source>
        <dbReference type="ARBA" id="ARBA00023284"/>
    </source>
</evidence>
<dbReference type="Gene3D" id="3.40.30.10">
    <property type="entry name" value="Glutaredoxin"/>
    <property type="match status" value="1"/>
</dbReference>
<dbReference type="InterPro" id="IPR013740">
    <property type="entry name" value="Redoxin"/>
</dbReference>
<dbReference type="AlphaFoldDB" id="A0A8H7S9F7"/>
<dbReference type="SUPFAM" id="SSF52833">
    <property type="entry name" value="Thioredoxin-like"/>
    <property type="match status" value="1"/>
</dbReference>
<name>A0A8H7S9F7_9FUNG</name>
<dbReference type="GO" id="GO:0034599">
    <property type="term" value="P:cellular response to oxidative stress"/>
    <property type="evidence" value="ECO:0007669"/>
    <property type="project" value="InterPro"/>
</dbReference>
<dbReference type="CDD" id="cd03013">
    <property type="entry name" value="PRX5_like"/>
    <property type="match status" value="1"/>
</dbReference>
<evidence type="ECO:0000256" key="4">
    <source>
        <dbReference type="ARBA" id="ARBA00023002"/>
    </source>
</evidence>
<keyword evidence="3 7" id="KW-0049">Antioxidant</keyword>
<dbReference type="GO" id="GO:0008379">
    <property type="term" value="F:thioredoxin peroxidase activity"/>
    <property type="evidence" value="ECO:0007669"/>
    <property type="project" value="InterPro"/>
</dbReference>
<keyword evidence="2 7" id="KW-0575">Peroxidase</keyword>
<dbReference type="GO" id="GO:0005739">
    <property type="term" value="C:mitochondrion"/>
    <property type="evidence" value="ECO:0007669"/>
    <property type="project" value="TreeGrafter"/>
</dbReference>
<comment type="function">
    <text evidence="7">Thiol-specific peroxidase that catalyzes the reduction of hydrogen peroxide and organic hydroperoxides to water and alcohols, respectively. Plays a role in cell protection against oxidative stress by detoxifying peroxides.</text>
</comment>
<evidence type="ECO:0000313" key="9">
    <source>
        <dbReference type="EMBL" id="KAG2224157.1"/>
    </source>
</evidence>
<keyword evidence="4 7" id="KW-0560">Oxidoreductase</keyword>
<evidence type="ECO:0000256" key="1">
    <source>
        <dbReference type="ARBA" id="ARBA00010505"/>
    </source>
</evidence>
<evidence type="ECO:0000256" key="6">
    <source>
        <dbReference type="PIRSR" id="PIRSR637944-1"/>
    </source>
</evidence>
<dbReference type="GO" id="GO:0045454">
    <property type="term" value="P:cell redox homeostasis"/>
    <property type="evidence" value="ECO:0007669"/>
    <property type="project" value="TreeGrafter"/>
</dbReference>
<reference evidence="9 10" key="1">
    <citation type="submission" date="2020-12" db="EMBL/GenBank/DDBJ databases">
        <title>Metabolic potential, ecology and presence of endohyphal bacteria is reflected in genomic diversity of Mucoromycotina.</title>
        <authorList>
            <person name="Muszewska A."/>
            <person name="Okrasinska A."/>
            <person name="Steczkiewicz K."/>
            <person name="Drgas O."/>
            <person name="Orlowska M."/>
            <person name="Perlinska-Lenart U."/>
            <person name="Aleksandrzak-Piekarczyk T."/>
            <person name="Szatraj K."/>
            <person name="Zielenkiewicz U."/>
            <person name="Pilsyk S."/>
            <person name="Malc E."/>
            <person name="Mieczkowski P."/>
            <person name="Kruszewska J.S."/>
            <person name="Biernat P."/>
            <person name="Pawlowska J."/>
        </authorList>
    </citation>
    <scope>NUCLEOTIDE SEQUENCE [LARGE SCALE GENOMIC DNA]</scope>
    <source>
        <strain evidence="9 10">CBS 142.35</strain>
    </source>
</reference>
<accession>A0A8H7S9F7</accession>
<dbReference type="PANTHER" id="PTHR10430:SF16">
    <property type="entry name" value="PEROXIREDOXIN-5, MITOCHONDRIAL"/>
    <property type="match status" value="1"/>
</dbReference>
<evidence type="ECO:0000256" key="7">
    <source>
        <dbReference type="RuleBase" id="RU366011"/>
    </source>
</evidence>
<dbReference type="InterPro" id="IPR036249">
    <property type="entry name" value="Thioredoxin-like_sf"/>
</dbReference>
<dbReference type="InterPro" id="IPR037944">
    <property type="entry name" value="PRX5-like"/>
</dbReference>
<organism evidence="9 10">
    <name type="scientific">Circinella minor</name>
    <dbReference type="NCBI Taxonomy" id="1195481"/>
    <lineage>
        <taxon>Eukaryota</taxon>
        <taxon>Fungi</taxon>
        <taxon>Fungi incertae sedis</taxon>
        <taxon>Mucoromycota</taxon>
        <taxon>Mucoromycotina</taxon>
        <taxon>Mucoromycetes</taxon>
        <taxon>Mucorales</taxon>
        <taxon>Lichtheimiaceae</taxon>
        <taxon>Circinella</taxon>
    </lineage>
</organism>
<keyword evidence="5 7" id="KW-0676">Redox-active center</keyword>
<feature type="domain" description="Redoxin" evidence="8">
    <location>
        <begin position="4"/>
        <end position="180"/>
    </location>
</feature>
<evidence type="ECO:0000313" key="10">
    <source>
        <dbReference type="Proteomes" id="UP000646827"/>
    </source>
</evidence>
<dbReference type="GO" id="GO:0042744">
    <property type="term" value="P:hydrogen peroxide catabolic process"/>
    <property type="evidence" value="ECO:0007669"/>
    <property type="project" value="TreeGrafter"/>
</dbReference>
<evidence type="ECO:0000256" key="2">
    <source>
        <dbReference type="ARBA" id="ARBA00022559"/>
    </source>
</evidence>
<evidence type="ECO:0000259" key="8">
    <source>
        <dbReference type="Pfam" id="PF08534"/>
    </source>
</evidence>
<comment type="similarity">
    <text evidence="1 7">Belongs to the peroxiredoxin family. Prx5 subfamily.</text>
</comment>
<feature type="active site" description="Cysteine sulfenic acid (-SOH) intermediate" evidence="6">
    <location>
        <position position="72"/>
    </location>
</feature>
<evidence type="ECO:0000256" key="3">
    <source>
        <dbReference type="ARBA" id="ARBA00022862"/>
    </source>
</evidence>
<dbReference type="GO" id="GO:0005777">
    <property type="term" value="C:peroxisome"/>
    <property type="evidence" value="ECO:0007669"/>
    <property type="project" value="TreeGrafter"/>
</dbReference>
<dbReference type="Proteomes" id="UP000646827">
    <property type="component" value="Unassembled WGS sequence"/>
</dbReference>
<protein>
    <recommendedName>
        <fullName evidence="8">Redoxin domain-containing protein</fullName>
    </recommendedName>
</protein>
<dbReference type="OrthoDB" id="1882547at2759"/>
<proteinExistence type="inferred from homology"/>
<keyword evidence="10" id="KW-1185">Reference proteome</keyword>
<comment type="caution">
    <text evidence="9">The sequence shown here is derived from an EMBL/GenBank/DDBJ whole genome shotgun (WGS) entry which is preliminary data.</text>
</comment>